<dbReference type="GO" id="GO:0015969">
    <property type="term" value="P:guanosine tetraphosphate metabolic process"/>
    <property type="evidence" value="ECO:0007669"/>
    <property type="project" value="InterPro"/>
</dbReference>
<dbReference type="eggNOG" id="COG0317">
    <property type="taxonomic scope" value="Bacteria"/>
</dbReference>
<dbReference type="GO" id="GO:0005886">
    <property type="term" value="C:plasma membrane"/>
    <property type="evidence" value="ECO:0007669"/>
    <property type="project" value="TreeGrafter"/>
</dbReference>
<dbReference type="InterPro" id="IPR043519">
    <property type="entry name" value="NT_sf"/>
</dbReference>
<dbReference type="Gene3D" id="3.30.460.10">
    <property type="entry name" value="Beta Polymerase, domain 2"/>
    <property type="match status" value="1"/>
</dbReference>
<reference evidence="11" key="1">
    <citation type="submission" date="2011-06" db="EMBL/GenBank/DDBJ databases">
        <authorList>
            <consortium name="US DOE Joint Genome Institute (JGI-PGF)"/>
            <person name="Lucas S."/>
            <person name="Han J."/>
            <person name="Lapidus A."/>
            <person name="Cheng J.-F."/>
            <person name="Goodwin L."/>
            <person name="Pitluck S."/>
            <person name="Peters L."/>
            <person name="Land M.L."/>
            <person name="Hauser L."/>
            <person name="Vogl K."/>
            <person name="Liu Z."/>
            <person name="Overmann J."/>
            <person name="Frigaard N.-U."/>
            <person name="Bryant D.A."/>
            <person name="Woyke T.J."/>
        </authorList>
    </citation>
    <scope>NUCLEOTIDE SEQUENCE [LARGE SCALE GENOMIC DNA]</scope>
    <source>
        <strain evidence="11">970</strain>
    </source>
</reference>
<dbReference type="Pfam" id="PF13291">
    <property type="entry name" value="ACT_4"/>
    <property type="match status" value="1"/>
</dbReference>
<dbReference type="NCBIfam" id="TIGR00691">
    <property type="entry name" value="spoT_relA"/>
    <property type="match status" value="1"/>
</dbReference>
<dbReference type="SUPFAM" id="SSF81271">
    <property type="entry name" value="TGS-like"/>
    <property type="match status" value="1"/>
</dbReference>
<evidence type="ECO:0000256" key="3">
    <source>
        <dbReference type="ARBA" id="ARBA00029754"/>
    </source>
</evidence>
<sequence length="750" mass="84723">MVQSVSTLPDSTLEDRPAAEVWLRELDSHYEALECERIAAACTLMIDCRGESRLDTGESEARHRLATADILFNLRMDADTLCAALLNGCLGREQVTEDRLAERFGPGIARMVADLGRIGALTNVARIIAEKDQHEHEENLRRLLLGIAEDVRVVLVVLAERLQLMRAAKLLEPARQTALAEDTERVYAPLANRLGVWQIKWELEDLALRYRHPKDYKRVASALRERRAERQDYIARVIERLREEFARAGIEAQISGRPKHIYSIWRKMQRKRVDIEQIFDLRALRVIVADIPACYAALGVVHGLWKHIPREFDDYIATPKGNLYRSLHTAVIGPEDKPLEVQIRTQEMHEHAELGVAAHWAYKEAAGHDADFHRRVVWMRNWLELQNDCDQSGELLARFKAECEPAHVYVLTPQAKVIELPKGATPLDFAYAIHSEIGHRCRGARVNGRIVPLTHQLASGESVEILTQKNASPSRDWLSPHHHYMVTSRARHRVRQWFKSQDFDRHLAEGRTALDRELARLTIDAKPMLDQVASRYNLQRGEDVLAAIGRGDLSVGQIARQVGEPRAPAGENAQASQAEQAQQFTFKSRQARTGATNSSNREPDIIVQGVGDLMTQIASCCKPVPRDPIVGFVTRGRGIRIHRQNCRNIAHLPPSDCERLVEAHWAEQSADSRFAVDVRLLASDRRGLLRDVSAVLADANADVAGVTTHSDRRADVASMRFTLRIAGIDELERLLAKLRQVPDIFEVKRV</sequence>
<dbReference type="InterPro" id="IPR033655">
    <property type="entry name" value="TGS_RelA/SpoT"/>
</dbReference>
<dbReference type="GO" id="GO:0008893">
    <property type="term" value="F:guanosine-3',5'-bis(diphosphate) 3'-diphosphatase activity"/>
    <property type="evidence" value="ECO:0007669"/>
    <property type="project" value="TreeGrafter"/>
</dbReference>
<proteinExistence type="inferred from homology"/>
<dbReference type="FunFam" id="3.10.20.30:FF:000002">
    <property type="entry name" value="GTP pyrophosphokinase (RelA/SpoT)"/>
    <property type="match status" value="1"/>
</dbReference>
<dbReference type="InterPro" id="IPR045600">
    <property type="entry name" value="RelA/SpoT_AH_RIS"/>
</dbReference>
<dbReference type="PROSITE" id="PS51880">
    <property type="entry name" value="TGS"/>
    <property type="match status" value="1"/>
</dbReference>
<dbReference type="InterPro" id="IPR012676">
    <property type="entry name" value="TGS-like"/>
</dbReference>
<comment type="pathway">
    <text evidence="2">Purine metabolism.</text>
</comment>
<dbReference type="SUPFAM" id="SSF55021">
    <property type="entry name" value="ACT-like"/>
    <property type="match status" value="1"/>
</dbReference>
<dbReference type="InterPro" id="IPR012675">
    <property type="entry name" value="Beta-grasp_dom_sf"/>
</dbReference>
<dbReference type="FunFam" id="3.30.460.10:FF:000001">
    <property type="entry name" value="GTP pyrophosphokinase RelA"/>
    <property type="match status" value="1"/>
</dbReference>
<evidence type="ECO:0000256" key="5">
    <source>
        <dbReference type="ARBA" id="ARBA00033308"/>
    </source>
</evidence>
<dbReference type="STRING" id="631362.Thi970DRAFT_02374"/>
<evidence type="ECO:0000259" key="9">
    <source>
        <dbReference type="PROSITE" id="PS51880"/>
    </source>
</evidence>
<accession>H8YZJ9</accession>
<evidence type="ECO:0000259" key="8">
    <source>
        <dbReference type="PROSITE" id="PS51671"/>
    </source>
</evidence>
<evidence type="ECO:0000313" key="10">
    <source>
        <dbReference type="EMBL" id="EIC22126.1"/>
    </source>
</evidence>
<dbReference type="Gene3D" id="3.30.70.260">
    <property type="match status" value="1"/>
</dbReference>
<dbReference type="Pfam" id="PF02824">
    <property type="entry name" value="TGS"/>
    <property type="match status" value="1"/>
</dbReference>
<dbReference type="InterPro" id="IPR002912">
    <property type="entry name" value="ACT_dom"/>
</dbReference>
<organism evidence="10 11">
    <name type="scientific">Thiorhodovibrio frisius</name>
    <dbReference type="NCBI Taxonomy" id="631362"/>
    <lineage>
        <taxon>Bacteria</taxon>
        <taxon>Pseudomonadati</taxon>
        <taxon>Pseudomonadota</taxon>
        <taxon>Gammaproteobacteria</taxon>
        <taxon>Chromatiales</taxon>
        <taxon>Chromatiaceae</taxon>
        <taxon>Thiorhodovibrio</taxon>
    </lineage>
</organism>
<dbReference type="CDD" id="cd01668">
    <property type="entry name" value="TGS_RSH"/>
    <property type="match status" value="1"/>
</dbReference>
<comment type="function">
    <text evidence="6">In eubacteria ppGpp (guanosine 3'-diphosphate 5'-diphosphate) is a mediator of the stringent response that coordinates a variety of cellular activities in response to changes in nutritional abundance.</text>
</comment>
<feature type="domain" description="ACT" evidence="8">
    <location>
        <begin position="677"/>
        <end position="750"/>
    </location>
</feature>
<dbReference type="SUPFAM" id="SSF81301">
    <property type="entry name" value="Nucleotidyltransferase"/>
    <property type="match status" value="1"/>
</dbReference>
<dbReference type="Gene3D" id="3.10.20.30">
    <property type="match status" value="1"/>
</dbReference>
<keyword evidence="11" id="KW-1185">Reference proteome</keyword>
<dbReference type="CDD" id="cd04876">
    <property type="entry name" value="ACT_RelA-SpoT"/>
    <property type="match status" value="1"/>
</dbReference>
<dbReference type="OrthoDB" id="9805041at2"/>
<dbReference type="HOGENOM" id="CLU_012300_3_0_6"/>
<evidence type="ECO:0000256" key="2">
    <source>
        <dbReference type="ARBA" id="ARBA00025704"/>
    </source>
</evidence>
<dbReference type="InterPro" id="IPR004095">
    <property type="entry name" value="TGS"/>
</dbReference>
<evidence type="ECO:0000313" key="11">
    <source>
        <dbReference type="Proteomes" id="UP000002964"/>
    </source>
</evidence>
<feature type="domain" description="TGS" evidence="9">
    <location>
        <begin position="404"/>
        <end position="467"/>
    </location>
</feature>
<name>H8YZJ9_9GAMM</name>
<dbReference type="GO" id="GO:0042594">
    <property type="term" value="P:response to starvation"/>
    <property type="evidence" value="ECO:0007669"/>
    <property type="project" value="TreeGrafter"/>
</dbReference>
<feature type="compositionally biased region" description="Polar residues" evidence="7">
    <location>
        <begin position="584"/>
        <end position="600"/>
    </location>
</feature>
<dbReference type="Pfam" id="PF13328">
    <property type="entry name" value="HD_4"/>
    <property type="match status" value="1"/>
</dbReference>
<evidence type="ECO:0000256" key="6">
    <source>
        <dbReference type="RuleBase" id="RU003847"/>
    </source>
</evidence>
<dbReference type="InterPro" id="IPR007685">
    <property type="entry name" value="RelA_SpoT"/>
</dbReference>
<dbReference type="InterPro" id="IPR045865">
    <property type="entry name" value="ACT-like_dom_sf"/>
</dbReference>
<dbReference type="InterPro" id="IPR004811">
    <property type="entry name" value="RelA/Spo_fam"/>
</dbReference>
<evidence type="ECO:0000256" key="1">
    <source>
        <dbReference type="ARBA" id="ARBA00019852"/>
    </source>
</evidence>
<dbReference type="RefSeq" id="WP_009148710.1">
    <property type="nucleotide sequence ID" value="NZ_CP121471.1"/>
</dbReference>
<evidence type="ECO:0000256" key="4">
    <source>
        <dbReference type="ARBA" id="ARBA00032407"/>
    </source>
</evidence>
<feature type="region of interest" description="Disordered" evidence="7">
    <location>
        <begin position="565"/>
        <end position="604"/>
    </location>
</feature>
<feature type="compositionally biased region" description="Low complexity" evidence="7">
    <location>
        <begin position="569"/>
        <end position="583"/>
    </location>
</feature>
<dbReference type="AlphaFoldDB" id="H8YZJ9"/>
<protein>
    <recommendedName>
        <fullName evidence="1">GTP pyrophosphokinase</fullName>
    </recommendedName>
    <alternativeName>
        <fullName evidence="4">(p)ppGpp synthase</fullName>
    </alternativeName>
    <alternativeName>
        <fullName evidence="3">ATP:GTP 3'-pyrophosphotransferase</fullName>
    </alternativeName>
    <alternativeName>
        <fullName evidence="5">ppGpp synthase I</fullName>
    </alternativeName>
</protein>
<dbReference type="PROSITE" id="PS51671">
    <property type="entry name" value="ACT"/>
    <property type="match status" value="1"/>
</dbReference>
<dbReference type="PANTHER" id="PTHR21262:SF31">
    <property type="entry name" value="GTP PYROPHOSPHOKINASE"/>
    <property type="match status" value="1"/>
</dbReference>
<dbReference type="CDD" id="cd05399">
    <property type="entry name" value="NT_Rel-Spo_like"/>
    <property type="match status" value="1"/>
</dbReference>
<dbReference type="PANTHER" id="PTHR21262">
    <property type="entry name" value="GUANOSINE-3',5'-BIS DIPHOSPHATE 3'-PYROPHOSPHOHYDROLASE"/>
    <property type="match status" value="1"/>
</dbReference>
<dbReference type="Pfam" id="PF19296">
    <property type="entry name" value="RelA_AH_RIS"/>
    <property type="match status" value="1"/>
</dbReference>
<reference evidence="10 11" key="2">
    <citation type="submission" date="2011-11" db="EMBL/GenBank/DDBJ databases">
        <authorList>
            <consortium name="US DOE Joint Genome Institute"/>
            <person name="Lucas S."/>
            <person name="Han J."/>
            <person name="Lapidus A."/>
            <person name="Cheng J.-F."/>
            <person name="Goodwin L."/>
            <person name="Pitluck S."/>
            <person name="Peters L."/>
            <person name="Ovchinnikova G."/>
            <person name="Zhang X."/>
            <person name="Detter J.C."/>
            <person name="Han C."/>
            <person name="Tapia R."/>
            <person name="Land M."/>
            <person name="Hauser L."/>
            <person name="Kyrpides N."/>
            <person name="Ivanova N."/>
            <person name="Pagani I."/>
            <person name="Vogl K."/>
            <person name="Liu Z."/>
            <person name="Overmann J."/>
            <person name="Frigaard N.-U."/>
            <person name="Bryant D."/>
            <person name="Woyke T."/>
        </authorList>
    </citation>
    <scope>NUCLEOTIDE SEQUENCE [LARGE SCALE GENOMIC DNA]</scope>
    <source>
        <strain evidence="10 11">970</strain>
    </source>
</reference>
<dbReference type="SMART" id="SM00954">
    <property type="entry name" value="RelA_SpoT"/>
    <property type="match status" value="1"/>
</dbReference>
<dbReference type="GO" id="GO:0008728">
    <property type="term" value="F:GTP diphosphokinase activity"/>
    <property type="evidence" value="ECO:0007669"/>
    <property type="project" value="TreeGrafter"/>
</dbReference>
<dbReference type="SUPFAM" id="SSF109604">
    <property type="entry name" value="HD-domain/PDEase-like"/>
    <property type="match status" value="1"/>
</dbReference>
<dbReference type="Pfam" id="PF04607">
    <property type="entry name" value="RelA_SpoT"/>
    <property type="match status" value="1"/>
</dbReference>
<dbReference type="GO" id="GO:0015949">
    <property type="term" value="P:nucleobase-containing small molecule interconversion"/>
    <property type="evidence" value="ECO:0007669"/>
    <property type="project" value="UniProtKB-ARBA"/>
</dbReference>
<gene>
    <name evidence="10" type="ORF">Thi970DRAFT_02374</name>
</gene>
<dbReference type="Proteomes" id="UP000002964">
    <property type="component" value="Unassembled WGS sequence"/>
</dbReference>
<dbReference type="Gene3D" id="1.10.3210.10">
    <property type="entry name" value="Hypothetical protein af1432"/>
    <property type="match status" value="1"/>
</dbReference>
<comment type="similarity">
    <text evidence="6">Belongs to the relA/spoT family.</text>
</comment>
<evidence type="ECO:0000256" key="7">
    <source>
        <dbReference type="SAM" id="MobiDB-lite"/>
    </source>
</evidence>
<dbReference type="EMBL" id="JH603169">
    <property type="protein sequence ID" value="EIC22126.1"/>
    <property type="molecule type" value="Genomic_DNA"/>
</dbReference>